<evidence type="ECO:0000313" key="3">
    <source>
        <dbReference type="Proteomes" id="UP001324427"/>
    </source>
</evidence>
<organism evidence="2 3">
    <name type="scientific">Oleoguttula mirabilis</name>
    <dbReference type="NCBI Taxonomy" id="1507867"/>
    <lineage>
        <taxon>Eukaryota</taxon>
        <taxon>Fungi</taxon>
        <taxon>Dikarya</taxon>
        <taxon>Ascomycota</taxon>
        <taxon>Pezizomycotina</taxon>
        <taxon>Dothideomycetes</taxon>
        <taxon>Dothideomycetidae</taxon>
        <taxon>Mycosphaerellales</taxon>
        <taxon>Teratosphaeriaceae</taxon>
        <taxon>Oleoguttula</taxon>
    </lineage>
</organism>
<name>A0AAV9JR77_9PEZI</name>
<evidence type="ECO:0000256" key="1">
    <source>
        <dbReference type="SAM" id="SignalP"/>
    </source>
</evidence>
<feature type="signal peptide" evidence="1">
    <location>
        <begin position="1"/>
        <end position="18"/>
    </location>
</feature>
<feature type="chain" id="PRO_5043821549" evidence="1">
    <location>
        <begin position="19"/>
        <end position="246"/>
    </location>
</feature>
<sequence length="246" mass="25564">MLVQRTLIALATAAIASAQSGYGPPPAYCPPSCTATTKLTFTNTVTTTTTTTGPPTACPYRLTVTPSSSACRSNVTITTTAPPTACPYFFTETTTITAVHNFTATLTQNITSTLTQNVTVTATSTPTPSSCSFLEVFTFASANCTDTGAQAVGFTTGVGRSVLTLAADDINNNSSSSSSSECTKFPDPVGSMIFGVIGEPFPDDCYLTVYDTDMCVSDVPSRVNVGGQGDQCWAFASPRSMRMTCG</sequence>
<keyword evidence="3" id="KW-1185">Reference proteome</keyword>
<protein>
    <submittedName>
        <fullName evidence="2">Uncharacterized protein</fullName>
    </submittedName>
</protein>
<comment type="caution">
    <text evidence="2">The sequence shown here is derived from an EMBL/GenBank/DDBJ whole genome shotgun (WGS) entry which is preliminary data.</text>
</comment>
<dbReference type="AlphaFoldDB" id="A0AAV9JR77"/>
<proteinExistence type="predicted"/>
<reference evidence="2 3" key="1">
    <citation type="submission" date="2021-11" db="EMBL/GenBank/DDBJ databases">
        <title>Black yeast isolated from Biological Soil Crust.</title>
        <authorList>
            <person name="Kurbessoian T."/>
        </authorList>
    </citation>
    <scope>NUCLEOTIDE SEQUENCE [LARGE SCALE GENOMIC DNA]</scope>
    <source>
        <strain evidence="2 3">CCFEE 5522</strain>
    </source>
</reference>
<keyword evidence="1" id="KW-0732">Signal</keyword>
<dbReference type="EMBL" id="JAVFHQ010000009">
    <property type="protein sequence ID" value="KAK4548008.1"/>
    <property type="molecule type" value="Genomic_DNA"/>
</dbReference>
<accession>A0AAV9JR77</accession>
<dbReference type="Proteomes" id="UP001324427">
    <property type="component" value="Unassembled WGS sequence"/>
</dbReference>
<gene>
    <name evidence="2" type="ORF">LTR36_010728</name>
</gene>
<evidence type="ECO:0000313" key="2">
    <source>
        <dbReference type="EMBL" id="KAK4548008.1"/>
    </source>
</evidence>